<sequence>MSTSTASTTDSSSETGGAAPGRRPTPPLFRRGEDFAPQLGDAAVERIQGPFGEPVWAITTWADGRAVLSDAERFSREQLDLQGVDSPEERRRIRAGNMLTLDPPDHTRLRRAVTAEFTVKRIRNLRPRIEQIVDDHLDRMEAHGSPVDLTDAFAPAIPSLVICELLGVPYADRHDFQSRAATIIDFTLPMETRRQVSLEMRTYMRELVQQHRRDPGDDLLGRLITRRGSGDDPDDLDDDELAGLGNLLLIAGHETTSNMLALGTLVLLRQPDQRRLLVEHPENVDAAVEELLRYLSVVHMALPRVATTDVTIGDVTIPRGDAVVVSLPAANRDPELVEHGRDLDLGRAPTNHMAFGHGIHHCLGAPLARAEMQIAFPRLFARFPDLRLALDDDPDFRTETFIYGVRSLPVAWGPIDAADETADTTAEVAR</sequence>
<evidence type="ECO:0000313" key="9">
    <source>
        <dbReference type="EMBL" id="MBA8793430.1"/>
    </source>
</evidence>
<dbReference type="PRINTS" id="PR00385">
    <property type="entry name" value="P450"/>
</dbReference>
<evidence type="ECO:0000256" key="2">
    <source>
        <dbReference type="ARBA" id="ARBA00022617"/>
    </source>
</evidence>
<dbReference type="InterPro" id="IPR017972">
    <property type="entry name" value="Cyt_P450_CS"/>
</dbReference>
<dbReference type="Gene3D" id="1.10.630.10">
    <property type="entry name" value="Cytochrome P450"/>
    <property type="match status" value="1"/>
</dbReference>
<feature type="compositionally biased region" description="Low complexity" evidence="8">
    <location>
        <begin position="1"/>
        <end position="22"/>
    </location>
</feature>
<proteinExistence type="inferred from homology"/>
<dbReference type="EMBL" id="JACGWT010000002">
    <property type="protein sequence ID" value="MBA8793430.1"/>
    <property type="molecule type" value="Genomic_DNA"/>
</dbReference>
<protein>
    <submittedName>
        <fullName evidence="9">Cytochrome P450</fullName>
    </submittedName>
</protein>
<dbReference type="CDD" id="cd11030">
    <property type="entry name" value="CYP105-like"/>
    <property type="match status" value="1"/>
</dbReference>
<dbReference type="InterPro" id="IPR002397">
    <property type="entry name" value="Cyt_P450_B"/>
</dbReference>
<keyword evidence="10" id="KW-1185">Reference proteome</keyword>
<dbReference type="InterPro" id="IPR001128">
    <property type="entry name" value="Cyt_P450"/>
</dbReference>
<comment type="caution">
    <text evidence="9">The sequence shown here is derived from an EMBL/GenBank/DDBJ whole genome shotgun (WGS) entry which is preliminary data.</text>
</comment>
<evidence type="ECO:0000256" key="3">
    <source>
        <dbReference type="ARBA" id="ARBA00022723"/>
    </source>
</evidence>
<gene>
    <name evidence="9" type="ORF">FHX74_001035</name>
</gene>
<dbReference type="RefSeq" id="WP_182559056.1">
    <property type="nucleotide sequence ID" value="NZ_JACGWT010000002.1"/>
</dbReference>
<evidence type="ECO:0000256" key="6">
    <source>
        <dbReference type="ARBA" id="ARBA00023033"/>
    </source>
</evidence>
<name>A0A7W3IQN1_9ACTN</name>
<dbReference type="GO" id="GO:0005506">
    <property type="term" value="F:iron ion binding"/>
    <property type="evidence" value="ECO:0007669"/>
    <property type="project" value="InterPro"/>
</dbReference>
<dbReference type="Proteomes" id="UP000523079">
    <property type="component" value="Unassembled WGS sequence"/>
</dbReference>
<dbReference type="PROSITE" id="PS00086">
    <property type="entry name" value="CYTOCHROME_P450"/>
    <property type="match status" value="1"/>
</dbReference>
<evidence type="ECO:0000313" key="10">
    <source>
        <dbReference type="Proteomes" id="UP000523079"/>
    </source>
</evidence>
<keyword evidence="6 7" id="KW-0503">Monooxygenase</keyword>
<evidence type="ECO:0000256" key="5">
    <source>
        <dbReference type="ARBA" id="ARBA00023004"/>
    </source>
</evidence>
<feature type="region of interest" description="Disordered" evidence="8">
    <location>
        <begin position="1"/>
        <end position="32"/>
    </location>
</feature>
<dbReference type="SUPFAM" id="SSF48264">
    <property type="entry name" value="Cytochrome P450"/>
    <property type="match status" value="1"/>
</dbReference>
<comment type="similarity">
    <text evidence="1 7">Belongs to the cytochrome P450 family.</text>
</comment>
<dbReference type="InterPro" id="IPR036396">
    <property type="entry name" value="Cyt_P450_sf"/>
</dbReference>
<evidence type="ECO:0000256" key="4">
    <source>
        <dbReference type="ARBA" id="ARBA00023002"/>
    </source>
</evidence>
<dbReference type="GO" id="GO:0016705">
    <property type="term" value="F:oxidoreductase activity, acting on paired donors, with incorporation or reduction of molecular oxygen"/>
    <property type="evidence" value="ECO:0007669"/>
    <property type="project" value="InterPro"/>
</dbReference>
<keyword evidence="2 7" id="KW-0349">Heme</keyword>
<keyword evidence="5 7" id="KW-0408">Iron</keyword>
<evidence type="ECO:0000256" key="7">
    <source>
        <dbReference type="RuleBase" id="RU000461"/>
    </source>
</evidence>
<evidence type="ECO:0000256" key="8">
    <source>
        <dbReference type="SAM" id="MobiDB-lite"/>
    </source>
</evidence>
<organism evidence="9 10">
    <name type="scientific">Microlunatus kandeliicorticis</name>
    <dbReference type="NCBI Taxonomy" id="1759536"/>
    <lineage>
        <taxon>Bacteria</taxon>
        <taxon>Bacillati</taxon>
        <taxon>Actinomycetota</taxon>
        <taxon>Actinomycetes</taxon>
        <taxon>Propionibacteriales</taxon>
        <taxon>Propionibacteriaceae</taxon>
        <taxon>Microlunatus</taxon>
    </lineage>
</organism>
<keyword evidence="4 7" id="KW-0560">Oxidoreductase</keyword>
<keyword evidence="3 7" id="KW-0479">Metal-binding</keyword>
<dbReference type="PANTHER" id="PTHR46696:SF6">
    <property type="entry name" value="P450, PUTATIVE (EUROFUNG)-RELATED"/>
    <property type="match status" value="1"/>
</dbReference>
<dbReference type="AlphaFoldDB" id="A0A7W3IQN1"/>
<dbReference type="FunFam" id="1.10.630.10:FF:000018">
    <property type="entry name" value="Cytochrome P450 monooxygenase"/>
    <property type="match status" value="1"/>
</dbReference>
<dbReference type="Pfam" id="PF00067">
    <property type="entry name" value="p450"/>
    <property type="match status" value="1"/>
</dbReference>
<evidence type="ECO:0000256" key="1">
    <source>
        <dbReference type="ARBA" id="ARBA00010617"/>
    </source>
</evidence>
<dbReference type="PRINTS" id="PR00359">
    <property type="entry name" value="BP450"/>
</dbReference>
<accession>A0A7W3IQN1</accession>
<dbReference type="GO" id="GO:0020037">
    <property type="term" value="F:heme binding"/>
    <property type="evidence" value="ECO:0007669"/>
    <property type="project" value="InterPro"/>
</dbReference>
<reference evidence="9 10" key="1">
    <citation type="submission" date="2020-07" db="EMBL/GenBank/DDBJ databases">
        <title>Sequencing the genomes of 1000 actinobacteria strains.</title>
        <authorList>
            <person name="Klenk H.-P."/>
        </authorList>
    </citation>
    <scope>NUCLEOTIDE SEQUENCE [LARGE SCALE GENOMIC DNA]</scope>
    <source>
        <strain evidence="9 10">DSM 100723</strain>
    </source>
</reference>
<dbReference type="GO" id="GO:0004497">
    <property type="term" value="F:monooxygenase activity"/>
    <property type="evidence" value="ECO:0007669"/>
    <property type="project" value="UniProtKB-KW"/>
</dbReference>
<dbReference type="PANTHER" id="PTHR46696">
    <property type="entry name" value="P450, PUTATIVE (EUROFUNG)-RELATED"/>
    <property type="match status" value="1"/>
</dbReference>